<evidence type="ECO:0000256" key="1">
    <source>
        <dbReference type="SAM" id="SignalP"/>
    </source>
</evidence>
<evidence type="ECO:0000313" key="2">
    <source>
        <dbReference type="EMBL" id="KAB0665681.1"/>
    </source>
</evidence>
<dbReference type="Proteomes" id="UP000420562">
    <property type="component" value="Unassembled WGS sequence"/>
</dbReference>
<dbReference type="EMBL" id="VZQZ01000004">
    <property type="protein sequence ID" value="KAB0665681.1"/>
    <property type="molecule type" value="Genomic_DNA"/>
</dbReference>
<protein>
    <submittedName>
        <fullName evidence="2">YceK/YidQ family lipoprotein</fullName>
    </submittedName>
</protein>
<name>A0A7J4ZRA1_9BACT</name>
<feature type="signal peptide" evidence="1">
    <location>
        <begin position="1"/>
        <end position="19"/>
    </location>
</feature>
<keyword evidence="3" id="KW-1185">Reference proteome</keyword>
<dbReference type="Pfam" id="PF07119">
    <property type="entry name" value="DUF1375"/>
    <property type="match status" value="1"/>
</dbReference>
<reference evidence="2 3" key="1">
    <citation type="submission" date="2019-09" db="EMBL/GenBank/DDBJ databases">
        <title>Geobacter sp. Red96, a novel strain isolated from paddy soil.</title>
        <authorList>
            <person name="Xu Z."/>
            <person name="Masuda Y."/>
            <person name="Itoh H."/>
            <person name="Senoo K."/>
        </authorList>
    </citation>
    <scope>NUCLEOTIDE SEQUENCE [LARGE SCALE GENOMIC DNA]</scope>
    <source>
        <strain evidence="2 3">Red96</strain>
    </source>
</reference>
<proteinExistence type="predicted"/>
<keyword evidence="1" id="KW-0732">Signal</keyword>
<keyword evidence="2" id="KW-0449">Lipoprotein</keyword>
<feature type="chain" id="PRO_5029777164" evidence="1">
    <location>
        <begin position="20"/>
        <end position="104"/>
    </location>
</feature>
<dbReference type="AlphaFoldDB" id="A0A7J4ZRA1"/>
<organism evidence="2 3">
    <name type="scientific">Oryzomonas japonica</name>
    <dbReference type="NCBI Taxonomy" id="2603858"/>
    <lineage>
        <taxon>Bacteria</taxon>
        <taxon>Pseudomonadati</taxon>
        <taxon>Thermodesulfobacteriota</taxon>
        <taxon>Desulfuromonadia</taxon>
        <taxon>Geobacterales</taxon>
        <taxon>Geobacteraceae</taxon>
        <taxon>Oryzomonas</taxon>
    </lineage>
</organism>
<comment type="caution">
    <text evidence="2">The sequence shown here is derived from an EMBL/GenBank/DDBJ whole genome shotgun (WGS) entry which is preliminary data.</text>
</comment>
<dbReference type="PROSITE" id="PS51257">
    <property type="entry name" value="PROKAR_LIPOPROTEIN"/>
    <property type="match status" value="1"/>
</dbReference>
<gene>
    <name evidence="2" type="ORF">F6V25_08140</name>
</gene>
<dbReference type="InterPro" id="IPR010780">
    <property type="entry name" value="DUF1375"/>
</dbReference>
<accession>A0A7J4ZRA1</accession>
<sequence length="104" mass="11797">MRRMYFLICFILLMVTGCASSIRTFAKTAEGENKVYIGTKEWIDTYSDPNPPESTKWQAYFLGLVDMPLSLVMDTLYLPYTVPASFVKPDKTVDGSSPEENKPK</sequence>
<evidence type="ECO:0000313" key="3">
    <source>
        <dbReference type="Proteomes" id="UP000420562"/>
    </source>
</evidence>